<dbReference type="InterPro" id="IPR011042">
    <property type="entry name" value="6-blade_b-propeller_TolB-like"/>
</dbReference>
<feature type="disulfide bond" evidence="10">
    <location>
        <begin position="239"/>
        <end position="250"/>
    </location>
</feature>
<feature type="signal peptide" evidence="13">
    <location>
        <begin position="1"/>
        <end position="21"/>
    </location>
</feature>
<feature type="repeat" description="NHL" evidence="11">
    <location>
        <begin position="103"/>
        <end position="144"/>
    </location>
</feature>
<comment type="cofactor">
    <cofactor evidence="9">
        <name>Zn(2+)</name>
        <dbReference type="ChEBI" id="CHEBI:29105"/>
    </cofactor>
    <text evidence="9">Binds one Zn(2+) ion per subunit.</text>
</comment>
<dbReference type="InterPro" id="IPR001258">
    <property type="entry name" value="NHL_repeat"/>
</dbReference>
<feature type="binding site" evidence="8">
    <location>
        <position position="186"/>
    </location>
    <ligand>
        <name>a protein</name>
        <dbReference type="ChEBI" id="CHEBI:16541"/>
    </ligand>
    <ligandPart>
        <name>C-terminal Xaa-(2S)-2-hydroxyglycine residue</name>
        <dbReference type="ChEBI" id="CHEBI:142768"/>
    </ligandPart>
</feature>
<reference evidence="14" key="1">
    <citation type="journal article" date="2023" name="IScience">
        <title>Live-bearing cockroach genome reveals convergent evolutionary mechanisms linked to viviparity in insects and beyond.</title>
        <authorList>
            <person name="Fouks B."/>
            <person name="Harrison M.C."/>
            <person name="Mikhailova A.A."/>
            <person name="Marchal E."/>
            <person name="English S."/>
            <person name="Carruthers M."/>
            <person name="Jennings E.C."/>
            <person name="Chiamaka E.L."/>
            <person name="Frigard R.A."/>
            <person name="Pippel M."/>
            <person name="Attardo G.M."/>
            <person name="Benoit J.B."/>
            <person name="Bornberg-Bauer E."/>
            <person name="Tobe S.S."/>
        </authorList>
    </citation>
    <scope>NUCLEOTIDE SEQUENCE</scope>
    <source>
        <strain evidence="14">Stay&amp;Tobe</strain>
    </source>
</reference>
<evidence type="ECO:0000256" key="11">
    <source>
        <dbReference type="PROSITE-ProRule" id="PRU00504"/>
    </source>
</evidence>
<keyword evidence="5 10" id="KW-1015">Disulfide bond</keyword>
<dbReference type="GO" id="GO:0046872">
    <property type="term" value="F:metal ion binding"/>
    <property type="evidence" value="ECO:0007669"/>
    <property type="project" value="UniProtKB-KW"/>
</dbReference>
<keyword evidence="2 9" id="KW-0479">Metal-binding</keyword>
<feature type="transmembrane region" description="Helical" evidence="12">
    <location>
        <begin position="401"/>
        <end position="424"/>
    </location>
</feature>
<feature type="binding site" evidence="9">
    <location>
        <position position="118"/>
    </location>
    <ligand>
        <name>Zn(2+)</name>
        <dbReference type="ChEBI" id="CHEBI:29105"/>
        <note>catalytic</note>
    </ligand>
</feature>
<dbReference type="GO" id="GO:0016020">
    <property type="term" value="C:membrane"/>
    <property type="evidence" value="ECO:0007669"/>
    <property type="project" value="InterPro"/>
</dbReference>
<evidence type="ECO:0000256" key="9">
    <source>
        <dbReference type="PIRSR" id="PIRSR600720-2"/>
    </source>
</evidence>
<evidence type="ECO:0000313" key="14">
    <source>
        <dbReference type="EMBL" id="KAJ9578645.1"/>
    </source>
</evidence>
<dbReference type="Gene3D" id="2.120.10.30">
    <property type="entry name" value="TolB, C-terminal domain"/>
    <property type="match status" value="1"/>
</dbReference>
<keyword evidence="15" id="KW-1185">Reference proteome</keyword>
<dbReference type="CDD" id="cd14958">
    <property type="entry name" value="NHL_PAL_like"/>
    <property type="match status" value="1"/>
</dbReference>
<keyword evidence="9" id="KW-0106">Calcium</keyword>
<protein>
    <recommendedName>
        <fullName evidence="1">peptidylamidoglycolate lyase</fullName>
        <ecNumber evidence="1">4.3.2.5</ecNumber>
    </recommendedName>
</protein>
<dbReference type="PANTHER" id="PTHR10680">
    <property type="entry name" value="PEPTIDYL-GLYCINE ALPHA-AMIDATING MONOOXYGENASE"/>
    <property type="match status" value="1"/>
</dbReference>
<keyword evidence="6" id="KW-0325">Glycoprotein</keyword>
<comment type="caution">
    <text evidence="14">The sequence shown here is derived from an EMBL/GenBank/DDBJ whole genome shotgun (WGS) entry which is preliminary data.</text>
</comment>
<evidence type="ECO:0000256" key="3">
    <source>
        <dbReference type="ARBA" id="ARBA00022729"/>
    </source>
</evidence>
<evidence type="ECO:0000256" key="8">
    <source>
        <dbReference type="PIRSR" id="PIRSR600720-1"/>
    </source>
</evidence>
<keyword evidence="3 13" id="KW-0732">Signal</keyword>
<feature type="binding site" evidence="9">
    <location>
        <position position="326"/>
    </location>
    <ligand>
        <name>Ca(2+)</name>
        <dbReference type="ChEBI" id="CHEBI:29108"/>
        <note>structural</note>
    </ligand>
</feature>
<accession>A0AAD7ZDE8</accession>
<name>A0AAD7ZDE8_DIPPU</name>
<evidence type="ECO:0000256" key="10">
    <source>
        <dbReference type="PIRSR" id="PIRSR600720-3"/>
    </source>
</evidence>
<dbReference type="PRINTS" id="PR00790">
    <property type="entry name" value="PAMONOXGNASE"/>
</dbReference>
<reference evidence="14" key="2">
    <citation type="submission" date="2023-05" db="EMBL/GenBank/DDBJ databases">
        <authorList>
            <person name="Fouks B."/>
        </authorList>
    </citation>
    <scope>NUCLEOTIDE SEQUENCE</scope>
    <source>
        <strain evidence="14">Stay&amp;Tobe</strain>
        <tissue evidence="14">Testes</tissue>
    </source>
</reference>
<feature type="binding site" evidence="9">
    <location>
        <position position="120"/>
    </location>
    <ligand>
        <name>Ca(2+)</name>
        <dbReference type="ChEBI" id="CHEBI:29108"/>
        <note>structural</note>
    </ligand>
</feature>
<dbReference type="Proteomes" id="UP001233999">
    <property type="component" value="Unassembled WGS sequence"/>
</dbReference>
<evidence type="ECO:0000256" key="13">
    <source>
        <dbReference type="SAM" id="SignalP"/>
    </source>
</evidence>
<dbReference type="EMBL" id="JASPKZ010008866">
    <property type="protein sequence ID" value="KAJ9578645.1"/>
    <property type="molecule type" value="Genomic_DNA"/>
</dbReference>
<dbReference type="PANTHER" id="PTHR10680:SF36">
    <property type="entry name" value="PEPTIDYL-ALPHA-HYDROXYGLYCINE ALPHA-AMIDATING LYASE 1"/>
    <property type="match status" value="1"/>
</dbReference>
<keyword evidence="4" id="KW-0677">Repeat</keyword>
<dbReference type="GO" id="GO:0005576">
    <property type="term" value="C:extracellular region"/>
    <property type="evidence" value="ECO:0007669"/>
    <property type="project" value="TreeGrafter"/>
</dbReference>
<evidence type="ECO:0000256" key="5">
    <source>
        <dbReference type="ARBA" id="ARBA00023157"/>
    </source>
</evidence>
<evidence type="ECO:0000256" key="2">
    <source>
        <dbReference type="ARBA" id="ARBA00022723"/>
    </source>
</evidence>
<dbReference type="AlphaFoldDB" id="A0AAD7ZDE8"/>
<organism evidence="14 15">
    <name type="scientific">Diploptera punctata</name>
    <name type="common">Pacific beetle cockroach</name>
    <dbReference type="NCBI Taxonomy" id="6984"/>
    <lineage>
        <taxon>Eukaryota</taxon>
        <taxon>Metazoa</taxon>
        <taxon>Ecdysozoa</taxon>
        <taxon>Arthropoda</taxon>
        <taxon>Hexapoda</taxon>
        <taxon>Insecta</taxon>
        <taxon>Pterygota</taxon>
        <taxon>Neoptera</taxon>
        <taxon>Polyneoptera</taxon>
        <taxon>Dictyoptera</taxon>
        <taxon>Blattodea</taxon>
        <taxon>Blaberoidea</taxon>
        <taxon>Blaberidae</taxon>
        <taxon>Diplopterinae</taxon>
        <taxon>Diploptera</taxon>
    </lineage>
</organism>
<feature type="binding site" evidence="8">
    <location>
        <position position="243"/>
    </location>
    <ligand>
        <name>a protein</name>
        <dbReference type="ChEBI" id="CHEBI:16541"/>
    </ligand>
    <ligandPart>
        <name>C-terminal Xaa-(2S)-2-hydroxyglycine residue</name>
        <dbReference type="ChEBI" id="CHEBI:142768"/>
    </ligandPart>
</feature>
<evidence type="ECO:0000256" key="12">
    <source>
        <dbReference type="SAM" id="Phobius"/>
    </source>
</evidence>
<evidence type="ECO:0000256" key="1">
    <source>
        <dbReference type="ARBA" id="ARBA00012343"/>
    </source>
</evidence>
<keyword evidence="7" id="KW-0456">Lyase</keyword>
<dbReference type="InterPro" id="IPR000720">
    <property type="entry name" value="PHM/PAL"/>
</dbReference>
<keyword evidence="12" id="KW-0812">Transmembrane</keyword>
<dbReference type="GO" id="GO:0006518">
    <property type="term" value="P:peptide metabolic process"/>
    <property type="evidence" value="ECO:0007669"/>
    <property type="project" value="InterPro"/>
</dbReference>
<keyword evidence="9" id="KW-0862">Zinc</keyword>
<feature type="chain" id="PRO_5042049357" description="peptidylamidoglycolate lyase" evidence="13">
    <location>
        <begin position="22"/>
        <end position="518"/>
    </location>
</feature>
<keyword evidence="12" id="KW-0472">Membrane</keyword>
<feature type="repeat" description="NHL" evidence="11">
    <location>
        <begin position="161"/>
        <end position="197"/>
    </location>
</feature>
<evidence type="ECO:0000313" key="15">
    <source>
        <dbReference type="Proteomes" id="UP001233999"/>
    </source>
</evidence>
<proteinExistence type="predicted"/>
<dbReference type="PROSITE" id="PS51125">
    <property type="entry name" value="NHL"/>
    <property type="match status" value="2"/>
</dbReference>
<evidence type="ECO:0000256" key="6">
    <source>
        <dbReference type="ARBA" id="ARBA00023180"/>
    </source>
</evidence>
<feature type="binding site" evidence="9">
    <location>
        <position position="227"/>
    </location>
    <ligand>
        <name>Zn(2+)</name>
        <dbReference type="ChEBI" id="CHEBI:29105"/>
        <note>catalytic</note>
    </ligand>
</feature>
<evidence type="ECO:0000256" key="7">
    <source>
        <dbReference type="ARBA" id="ARBA00023239"/>
    </source>
</evidence>
<dbReference type="EC" id="4.3.2.5" evidence="1"/>
<dbReference type="GO" id="GO:0004598">
    <property type="term" value="F:peptidylamidoglycolate lyase activity"/>
    <property type="evidence" value="ECO:0007669"/>
    <property type="project" value="UniProtKB-EC"/>
</dbReference>
<feature type="binding site" evidence="9">
    <location>
        <position position="325"/>
    </location>
    <ligand>
        <name>Zn(2+)</name>
        <dbReference type="ChEBI" id="CHEBI:29105"/>
        <note>catalytic</note>
    </ligand>
</feature>
<feature type="disulfide bond" evidence="10">
    <location>
        <begin position="167"/>
        <end position="187"/>
    </location>
</feature>
<dbReference type="Pfam" id="PF01436">
    <property type="entry name" value="NHL"/>
    <property type="match status" value="2"/>
</dbReference>
<gene>
    <name evidence="14" type="ORF">L9F63_005135</name>
</gene>
<dbReference type="SUPFAM" id="SSF63829">
    <property type="entry name" value="Calcium-dependent phosphotriesterase"/>
    <property type="match status" value="1"/>
</dbReference>
<evidence type="ECO:0000256" key="4">
    <source>
        <dbReference type="ARBA" id="ARBA00022737"/>
    </source>
</evidence>
<keyword evidence="12" id="KW-1133">Transmembrane helix</keyword>
<sequence length="518" mass="57429">MPFYLGVFIFVSLSAVHLSATGYEHDLKSRRWLNDEDSIGTFSSNLKPADIEETSDYASQLWPSKSRQYLRASKNSSYNIVENWPDPSKRLGQLSACSNTSSGLVVHEWGSNLFYLPHGLTVDSTNNVWVTDVALHQVFKFPPGGGSKPLLTLGVAFVLVFDNDHFCKPTAVAIMSNGDFFVSDGYCNSRILKYDKNGKFLMQWGRNAFQVFPKSRELAPYEFAIPHALALAEDKSMLCAADRENGRIQCFNCHNGTYLMQFHSRQMGSRIFSVAYSPAKGGLLFVVNGPEFQSEGRVRGFVISLARNIPIEEFSPHGNGFSNPHDVAVSNDASQTYVVELKPYKIWKFVNGNINSTTTPGITSVNYSTPASKTVTILPDMNVSKVRMVSMPVKSSPTSTIATVVGFVIGIVAVVVIVIFAAVLKMRKRGGLNHNFEDMEYSQLGEKQVPDGKIGTGCLLGPNSQHKRWDFPISQVEGFKLGQFLDRHQGFEKVSTEESDDETANNMMDLRQQGSQFA</sequence>